<reference evidence="1 2" key="1">
    <citation type="journal article" date="2019" name="New Phytol.">
        <title>Comparative genomics reveals unique wood-decay strategies and fruiting body development in the Schizophyllaceae.</title>
        <authorList>
            <person name="Almasi E."/>
            <person name="Sahu N."/>
            <person name="Krizsan K."/>
            <person name="Balint B."/>
            <person name="Kovacs G.M."/>
            <person name="Kiss B."/>
            <person name="Cseklye J."/>
            <person name="Drula E."/>
            <person name="Henrissat B."/>
            <person name="Nagy I."/>
            <person name="Chovatia M."/>
            <person name="Adam C."/>
            <person name="LaButti K."/>
            <person name="Lipzen A."/>
            <person name="Riley R."/>
            <person name="Grigoriev I.V."/>
            <person name="Nagy L.G."/>
        </authorList>
    </citation>
    <scope>NUCLEOTIDE SEQUENCE [LARGE SCALE GENOMIC DNA]</scope>
    <source>
        <strain evidence="1 2">NL-1724</strain>
    </source>
</reference>
<accession>A0A550CFZ5</accession>
<evidence type="ECO:0000313" key="1">
    <source>
        <dbReference type="EMBL" id="TRM63727.1"/>
    </source>
</evidence>
<organism evidence="1 2">
    <name type="scientific">Schizophyllum amplum</name>
    <dbReference type="NCBI Taxonomy" id="97359"/>
    <lineage>
        <taxon>Eukaryota</taxon>
        <taxon>Fungi</taxon>
        <taxon>Dikarya</taxon>
        <taxon>Basidiomycota</taxon>
        <taxon>Agaricomycotina</taxon>
        <taxon>Agaricomycetes</taxon>
        <taxon>Agaricomycetidae</taxon>
        <taxon>Agaricales</taxon>
        <taxon>Schizophyllaceae</taxon>
        <taxon>Schizophyllum</taxon>
    </lineage>
</organism>
<dbReference type="AlphaFoldDB" id="A0A550CFZ5"/>
<keyword evidence="2" id="KW-1185">Reference proteome</keyword>
<evidence type="ECO:0000313" key="2">
    <source>
        <dbReference type="Proteomes" id="UP000320762"/>
    </source>
</evidence>
<protein>
    <submittedName>
        <fullName evidence="1">Uncharacterized protein</fullName>
    </submittedName>
</protein>
<sequence>MCIPGFVRRVLPACDAMHVDARLSYAVPLAILAYTANRWACSWTFISDVGESRATKSLRLLVAWMQIAVDGWQTVYSWQCAPTRSVAYVGASGRAKGASRRIFGTPQLLPLVSI</sequence>
<gene>
    <name evidence="1" type="ORF">BD626DRAFT_495197</name>
</gene>
<comment type="caution">
    <text evidence="1">The sequence shown here is derived from an EMBL/GenBank/DDBJ whole genome shotgun (WGS) entry which is preliminary data.</text>
</comment>
<dbReference type="Proteomes" id="UP000320762">
    <property type="component" value="Unassembled WGS sequence"/>
</dbReference>
<dbReference type="EMBL" id="VDMD01000009">
    <property type="protein sequence ID" value="TRM63727.1"/>
    <property type="molecule type" value="Genomic_DNA"/>
</dbReference>
<name>A0A550CFZ5_9AGAR</name>
<proteinExistence type="predicted"/>